<dbReference type="AlphaFoldDB" id="A0A2N8P9R0"/>
<dbReference type="SMART" id="SM00903">
    <property type="entry name" value="Flavin_Reduct"/>
    <property type="match status" value="1"/>
</dbReference>
<evidence type="ECO:0000256" key="1">
    <source>
        <dbReference type="ARBA" id="ARBA00008898"/>
    </source>
</evidence>
<dbReference type="RefSeq" id="WP_102925357.1">
    <property type="nucleotide sequence ID" value="NZ_LJSN01000003.1"/>
</dbReference>
<dbReference type="Proteomes" id="UP000236047">
    <property type="component" value="Unassembled WGS sequence"/>
</dbReference>
<keyword evidence="5" id="KW-1185">Reference proteome</keyword>
<gene>
    <name evidence="4" type="ORF">AOB60_26365</name>
</gene>
<dbReference type="Gene3D" id="2.30.110.10">
    <property type="entry name" value="Electron Transport, Fmn-binding Protein, Chain A"/>
    <property type="match status" value="1"/>
</dbReference>
<evidence type="ECO:0000259" key="3">
    <source>
        <dbReference type="SMART" id="SM00903"/>
    </source>
</evidence>
<evidence type="ECO:0000313" key="5">
    <source>
        <dbReference type="Proteomes" id="UP000236047"/>
    </source>
</evidence>
<feature type="domain" description="Flavin reductase like" evidence="3">
    <location>
        <begin position="19"/>
        <end position="162"/>
    </location>
</feature>
<evidence type="ECO:0000256" key="2">
    <source>
        <dbReference type="ARBA" id="ARBA00023002"/>
    </source>
</evidence>
<comment type="caution">
    <text evidence="4">The sequence shown here is derived from an EMBL/GenBank/DDBJ whole genome shotgun (WGS) entry which is preliminary data.</text>
</comment>
<evidence type="ECO:0000313" key="4">
    <source>
        <dbReference type="EMBL" id="PNE37761.1"/>
    </source>
</evidence>
<dbReference type="PANTHER" id="PTHR30466">
    <property type="entry name" value="FLAVIN REDUCTASE"/>
    <property type="match status" value="1"/>
</dbReference>
<organism evidence="4 5">
    <name type="scientific">Streptomyces noursei</name>
    <name type="common">Streptomyces albulus</name>
    <dbReference type="NCBI Taxonomy" id="1971"/>
    <lineage>
        <taxon>Bacteria</taxon>
        <taxon>Bacillati</taxon>
        <taxon>Actinomycetota</taxon>
        <taxon>Actinomycetes</taxon>
        <taxon>Kitasatosporales</taxon>
        <taxon>Streptomycetaceae</taxon>
        <taxon>Streptomyces</taxon>
    </lineage>
</organism>
<dbReference type="GO" id="GO:0042602">
    <property type="term" value="F:riboflavin reductase (NADPH) activity"/>
    <property type="evidence" value="ECO:0007669"/>
    <property type="project" value="TreeGrafter"/>
</dbReference>
<dbReference type="SUPFAM" id="SSF50475">
    <property type="entry name" value="FMN-binding split barrel"/>
    <property type="match status" value="1"/>
</dbReference>
<keyword evidence="2" id="KW-0560">Oxidoreductase</keyword>
<dbReference type="PANTHER" id="PTHR30466:SF11">
    <property type="entry name" value="FLAVIN-DEPENDENT MONOOXYGENASE, REDUCTASE SUBUNIT HSAB"/>
    <property type="match status" value="1"/>
</dbReference>
<dbReference type="InterPro" id="IPR012349">
    <property type="entry name" value="Split_barrel_FMN-bd"/>
</dbReference>
<dbReference type="Pfam" id="PF01613">
    <property type="entry name" value="Flavin_Reduct"/>
    <property type="match status" value="1"/>
</dbReference>
<accession>A0A2N8P9R0</accession>
<name>A0A2N8P9R0_STRNR</name>
<dbReference type="InterPro" id="IPR050268">
    <property type="entry name" value="NADH-dep_flavin_reductase"/>
</dbReference>
<protein>
    <recommendedName>
        <fullName evidence="3">Flavin reductase like domain-containing protein</fullName>
    </recommendedName>
</protein>
<reference evidence="5" key="1">
    <citation type="submission" date="2015-09" db="EMBL/GenBank/DDBJ databases">
        <authorList>
            <person name="Graham D.E."/>
            <person name="Mahan K.M."/>
            <person name="Klingeman D.M."/>
            <person name="Fida T."/>
            <person name="Giannone R.J."/>
            <person name="Hettich R.L."/>
            <person name="Parry R.J."/>
            <person name="Spain J.C."/>
        </authorList>
    </citation>
    <scope>NUCLEOTIDE SEQUENCE [LARGE SCALE GENOMIC DNA]</scope>
    <source>
        <strain evidence="5">JCM 4701</strain>
    </source>
</reference>
<proteinExistence type="inferred from homology"/>
<comment type="similarity">
    <text evidence="1">Belongs to the non-flavoprotein flavin reductase family.</text>
</comment>
<dbReference type="EMBL" id="LJSN01000003">
    <property type="protein sequence ID" value="PNE37761.1"/>
    <property type="molecule type" value="Genomic_DNA"/>
</dbReference>
<dbReference type="InterPro" id="IPR002563">
    <property type="entry name" value="Flavin_Rdtase-like_dom"/>
</dbReference>
<dbReference type="GO" id="GO:0010181">
    <property type="term" value="F:FMN binding"/>
    <property type="evidence" value="ECO:0007669"/>
    <property type="project" value="InterPro"/>
</dbReference>
<sequence>MKLNSSTVSVDQTKLRSVCGLFCSGVTVVTALHRGRPVGLTCQSFSSLSLDPPYIALCIGRGSLTWPLIRQEGRFCVNILADHQEGVCQQFARSGGDKFTGVKWTESPNASPLLDGVLGWIDCSLVRELDGGDHIIAIGQVTNLDQAEADSPLLYYRSSFQRLP</sequence>